<proteinExistence type="predicted"/>
<protein>
    <submittedName>
        <fullName evidence="13">Gram-negative porin family protein</fullName>
    </submittedName>
</protein>
<evidence type="ECO:0000256" key="3">
    <source>
        <dbReference type="ARBA" id="ARBA00022448"/>
    </source>
</evidence>
<keyword evidence="5" id="KW-0812">Transmembrane</keyword>
<keyword evidence="7" id="KW-0406">Ion transport</keyword>
<evidence type="ECO:0000256" key="6">
    <source>
        <dbReference type="ARBA" id="ARBA00022729"/>
    </source>
</evidence>
<accession>A0A1S2N6R2</accession>
<dbReference type="InterPro" id="IPR033900">
    <property type="entry name" value="Gram_neg_porin_domain"/>
</dbReference>
<dbReference type="RefSeq" id="WP_071361964.1">
    <property type="nucleotide sequence ID" value="NZ_JRYB01000001.1"/>
</dbReference>
<feature type="domain" description="Porin" evidence="12">
    <location>
        <begin position="7"/>
        <end position="312"/>
    </location>
</feature>
<dbReference type="PANTHER" id="PTHR34501">
    <property type="entry name" value="PROTEIN YDDL-RELATED"/>
    <property type="match status" value="1"/>
</dbReference>
<evidence type="ECO:0000256" key="11">
    <source>
        <dbReference type="SAM" id="SignalP"/>
    </source>
</evidence>
<dbReference type="GO" id="GO:0006811">
    <property type="term" value="P:monoatomic ion transport"/>
    <property type="evidence" value="ECO:0007669"/>
    <property type="project" value="UniProtKB-KW"/>
</dbReference>
<evidence type="ECO:0000256" key="10">
    <source>
        <dbReference type="ARBA" id="ARBA00023237"/>
    </source>
</evidence>
<evidence type="ECO:0000259" key="12">
    <source>
        <dbReference type="Pfam" id="PF13609"/>
    </source>
</evidence>
<comment type="caution">
    <text evidence="13">The sequence shown here is derived from an EMBL/GenBank/DDBJ whole genome shotgun (WGS) entry which is preliminary data.</text>
</comment>
<evidence type="ECO:0000256" key="9">
    <source>
        <dbReference type="ARBA" id="ARBA00023136"/>
    </source>
</evidence>
<dbReference type="GO" id="GO:0046930">
    <property type="term" value="C:pore complex"/>
    <property type="evidence" value="ECO:0007669"/>
    <property type="project" value="UniProtKB-KW"/>
</dbReference>
<dbReference type="InterPro" id="IPR002299">
    <property type="entry name" value="Porin_Neis"/>
</dbReference>
<evidence type="ECO:0000256" key="8">
    <source>
        <dbReference type="ARBA" id="ARBA00023114"/>
    </source>
</evidence>
<evidence type="ECO:0000256" key="5">
    <source>
        <dbReference type="ARBA" id="ARBA00022692"/>
    </source>
</evidence>
<feature type="signal peptide" evidence="11">
    <location>
        <begin position="1"/>
        <end position="20"/>
    </location>
</feature>
<keyword evidence="8" id="KW-0626">Porin</keyword>
<dbReference type="Gene3D" id="2.40.160.10">
    <property type="entry name" value="Porin"/>
    <property type="match status" value="1"/>
</dbReference>
<organism evidence="13 14">
    <name type="scientific">Massilia timonae</name>
    <dbReference type="NCBI Taxonomy" id="47229"/>
    <lineage>
        <taxon>Bacteria</taxon>
        <taxon>Pseudomonadati</taxon>
        <taxon>Pseudomonadota</taxon>
        <taxon>Betaproteobacteria</taxon>
        <taxon>Burkholderiales</taxon>
        <taxon>Oxalobacteraceae</taxon>
        <taxon>Telluria group</taxon>
        <taxon>Massilia</taxon>
    </lineage>
</organism>
<sequence>MKKILAAGALGLLCAGGATAQSSVVVYGVLDTYMGYTNAEGTGNVVSMDSGGYQASRVGLRGAEDLGGGLLATWQLESGLASDTGAQHDTTRLFNRQAWVGLGGKWGELRIGRQNSSSFLMIARLDPFAGATYASFLNNVSSYTPRYDNVIGYISPVVNGFKMQAYYSLGERTDDSDGLSTAILAAEYEKGPLYLGVSSSRQNSANGQETTQSTFAGGSYDYGQGRIYLGYYRGNNLGAAPATNVRGSYYSAYSIAANYRLGGGTTIGAGFGWGVDGTSNDRDARQVSLIVTHDLSKRTMLYSTLAHMVNDDGASFTFSAAAPIPKNIPAAGGNVDGVQFGIRHLF</sequence>
<name>A0A1S2N6R2_9BURK</name>
<reference evidence="13 14" key="1">
    <citation type="submission" date="2014-10" db="EMBL/GenBank/DDBJ databases">
        <authorList>
            <person name="Seo M.-J."/>
            <person name="Seok Y.J."/>
            <person name="Cha I.-T."/>
        </authorList>
    </citation>
    <scope>NUCLEOTIDE SEQUENCE [LARGE SCALE GENOMIC DNA]</scope>
    <source>
        <strain evidence="13 14">NEU</strain>
    </source>
</reference>
<dbReference type="GO" id="GO:0015288">
    <property type="term" value="F:porin activity"/>
    <property type="evidence" value="ECO:0007669"/>
    <property type="project" value="UniProtKB-KW"/>
</dbReference>
<dbReference type="SUPFAM" id="SSF56935">
    <property type="entry name" value="Porins"/>
    <property type="match status" value="1"/>
</dbReference>
<evidence type="ECO:0000256" key="2">
    <source>
        <dbReference type="ARBA" id="ARBA00011233"/>
    </source>
</evidence>
<dbReference type="AlphaFoldDB" id="A0A1S2N6R2"/>
<comment type="subcellular location">
    <subcellularLocation>
        <location evidence="1">Cell outer membrane</location>
        <topology evidence="1">Multi-pass membrane protein</topology>
    </subcellularLocation>
</comment>
<dbReference type="Pfam" id="PF13609">
    <property type="entry name" value="Porin_4"/>
    <property type="match status" value="1"/>
</dbReference>
<dbReference type="PRINTS" id="PR00184">
    <property type="entry name" value="NEISSPPORIN"/>
</dbReference>
<keyword evidence="10" id="KW-0998">Cell outer membrane</keyword>
<keyword evidence="3" id="KW-0813">Transport</keyword>
<dbReference type="PANTHER" id="PTHR34501:SF9">
    <property type="entry name" value="MAJOR OUTER MEMBRANE PROTEIN P.IA"/>
    <property type="match status" value="1"/>
</dbReference>
<dbReference type="Proteomes" id="UP000180246">
    <property type="component" value="Unassembled WGS sequence"/>
</dbReference>
<evidence type="ECO:0000313" key="13">
    <source>
        <dbReference type="EMBL" id="OIJ40766.1"/>
    </source>
</evidence>
<keyword evidence="9" id="KW-0472">Membrane</keyword>
<keyword evidence="6 11" id="KW-0732">Signal</keyword>
<evidence type="ECO:0000256" key="7">
    <source>
        <dbReference type="ARBA" id="ARBA00023065"/>
    </source>
</evidence>
<dbReference type="CDD" id="cd00342">
    <property type="entry name" value="gram_neg_porins"/>
    <property type="match status" value="1"/>
</dbReference>
<comment type="subunit">
    <text evidence="2">Homotrimer.</text>
</comment>
<dbReference type="InterPro" id="IPR023614">
    <property type="entry name" value="Porin_dom_sf"/>
</dbReference>
<keyword evidence="4" id="KW-1134">Transmembrane beta strand</keyword>
<feature type="chain" id="PRO_5010366434" evidence="11">
    <location>
        <begin position="21"/>
        <end position="346"/>
    </location>
</feature>
<evidence type="ECO:0000256" key="1">
    <source>
        <dbReference type="ARBA" id="ARBA00004571"/>
    </source>
</evidence>
<evidence type="ECO:0000256" key="4">
    <source>
        <dbReference type="ARBA" id="ARBA00022452"/>
    </source>
</evidence>
<dbReference type="EMBL" id="JRYB01000001">
    <property type="protein sequence ID" value="OIJ40766.1"/>
    <property type="molecule type" value="Genomic_DNA"/>
</dbReference>
<dbReference type="InterPro" id="IPR050298">
    <property type="entry name" value="Gram-neg_bact_OMP"/>
</dbReference>
<gene>
    <name evidence="13" type="ORF">LO55_2890</name>
</gene>
<dbReference type="GO" id="GO:0009279">
    <property type="term" value="C:cell outer membrane"/>
    <property type="evidence" value="ECO:0007669"/>
    <property type="project" value="UniProtKB-SubCell"/>
</dbReference>
<evidence type="ECO:0000313" key="14">
    <source>
        <dbReference type="Proteomes" id="UP000180246"/>
    </source>
</evidence>